<protein>
    <recommendedName>
        <fullName evidence="9">Cytochrome b561 domain-containing protein</fullName>
    </recommendedName>
</protein>
<name>A0AAE1A2T8_9GAST</name>
<reference evidence="10" key="1">
    <citation type="journal article" date="2023" name="G3 (Bethesda)">
        <title>A reference genome for the long-term kleptoplast-retaining sea slug Elysia crispata morphotype clarki.</title>
        <authorList>
            <person name="Eastman K.E."/>
            <person name="Pendleton A.L."/>
            <person name="Shaikh M.A."/>
            <person name="Suttiyut T."/>
            <person name="Ogas R."/>
            <person name="Tomko P."/>
            <person name="Gavelis G."/>
            <person name="Widhalm J.R."/>
            <person name="Wisecaver J.H."/>
        </authorList>
    </citation>
    <scope>NUCLEOTIDE SEQUENCE</scope>
    <source>
        <strain evidence="10">ECLA1</strain>
    </source>
</reference>
<evidence type="ECO:0000256" key="6">
    <source>
        <dbReference type="ARBA" id="ARBA00023136"/>
    </source>
</evidence>
<dbReference type="PANTHER" id="PTHR23130">
    <property type="entry name" value="CYTOCHROME B561 AND DOMON DOMAIN-CONTAINING PROTEIN"/>
    <property type="match status" value="1"/>
</dbReference>
<evidence type="ECO:0000313" key="10">
    <source>
        <dbReference type="EMBL" id="KAK3780214.1"/>
    </source>
</evidence>
<keyword evidence="5 8" id="KW-1133">Transmembrane helix</keyword>
<dbReference type="CDD" id="cd08760">
    <property type="entry name" value="Cyt_b561_FRRS1_like"/>
    <property type="match status" value="1"/>
</dbReference>
<dbReference type="AlphaFoldDB" id="A0AAE1A2T8"/>
<dbReference type="Proteomes" id="UP001283361">
    <property type="component" value="Unassembled WGS sequence"/>
</dbReference>
<dbReference type="GO" id="GO:0016020">
    <property type="term" value="C:membrane"/>
    <property type="evidence" value="ECO:0007669"/>
    <property type="project" value="UniProtKB-SubCell"/>
</dbReference>
<keyword evidence="2" id="KW-0813">Transport</keyword>
<feature type="transmembrane region" description="Helical" evidence="8">
    <location>
        <begin position="55"/>
        <end position="72"/>
    </location>
</feature>
<dbReference type="PROSITE" id="PS50939">
    <property type="entry name" value="CYTOCHROME_B561"/>
    <property type="match status" value="1"/>
</dbReference>
<evidence type="ECO:0000256" key="4">
    <source>
        <dbReference type="ARBA" id="ARBA00022982"/>
    </source>
</evidence>
<sequence length="262" mass="29151">MSCNVLSLSHSSGALMIGAWVFLASMGIVAARYYKPVWKQDMCSLKVWFQIHRTCMILVFCTCVAGFVVIFVEVKEWVEIEQKPSYLEGHPIMGVIVTGLCVINPLMALIRPHPGTTYRPIFNWAHWFVGTSAHILGVVTIFFGFELDKADAPNYLKYILGGFCAWQVLVELTLEMMACCCKKRTARSEAYKMSDNGGDVQREANDAEETDGVSVSSTPNLVFSLSCVTAAHSQQLAYDQALANFSTLSVQVPGQKFKKRPR</sequence>
<keyword evidence="4" id="KW-0249">Electron transport</keyword>
<accession>A0AAE1A2T8</accession>
<dbReference type="Pfam" id="PF03188">
    <property type="entry name" value="Cytochrom_B561"/>
    <property type="match status" value="1"/>
</dbReference>
<feature type="transmembrane region" description="Helical" evidence="8">
    <location>
        <begin position="122"/>
        <end position="143"/>
    </location>
</feature>
<proteinExistence type="predicted"/>
<keyword evidence="6 8" id="KW-0472">Membrane</keyword>
<evidence type="ECO:0000259" key="9">
    <source>
        <dbReference type="PROSITE" id="PS50939"/>
    </source>
</evidence>
<feature type="transmembrane region" description="Helical" evidence="8">
    <location>
        <begin position="12"/>
        <end position="34"/>
    </location>
</feature>
<feature type="transmembrane region" description="Helical" evidence="8">
    <location>
        <begin position="155"/>
        <end position="174"/>
    </location>
</feature>
<comment type="subcellular location">
    <subcellularLocation>
        <location evidence="1">Membrane</location>
    </subcellularLocation>
</comment>
<dbReference type="InterPro" id="IPR006593">
    <property type="entry name" value="Cyt_b561/ferric_Rdtase_TM"/>
</dbReference>
<gene>
    <name evidence="10" type="ORF">RRG08_032326</name>
</gene>
<dbReference type="Gene3D" id="1.20.120.1770">
    <property type="match status" value="1"/>
</dbReference>
<dbReference type="SMART" id="SM00665">
    <property type="entry name" value="B561"/>
    <property type="match status" value="1"/>
</dbReference>
<evidence type="ECO:0000256" key="3">
    <source>
        <dbReference type="ARBA" id="ARBA00022692"/>
    </source>
</evidence>
<evidence type="ECO:0000256" key="1">
    <source>
        <dbReference type="ARBA" id="ARBA00004370"/>
    </source>
</evidence>
<feature type="domain" description="Cytochrome b561" evidence="9">
    <location>
        <begin position="1"/>
        <end position="179"/>
    </location>
</feature>
<comment type="caution">
    <text evidence="10">The sequence shown here is derived from an EMBL/GenBank/DDBJ whole genome shotgun (WGS) entry which is preliminary data.</text>
</comment>
<dbReference type="PANTHER" id="PTHR23130:SF171">
    <property type="entry name" value="OS01G0895300 PROTEIN"/>
    <property type="match status" value="1"/>
</dbReference>
<keyword evidence="3 8" id="KW-0812">Transmembrane</keyword>
<feature type="region of interest" description="Disordered" evidence="7">
    <location>
        <begin position="192"/>
        <end position="216"/>
    </location>
</feature>
<organism evidence="10 11">
    <name type="scientific">Elysia crispata</name>
    <name type="common">lettuce slug</name>
    <dbReference type="NCBI Taxonomy" id="231223"/>
    <lineage>
        <taxon>Eukaryota</taxon>
        <taxon>Metazoa</taxon>
        <taxon>Spiralia</taxon>
        <taxon>Lophotrochozoa</taxon>
        <taxon>Mollusca</taxon>
        <taxon>Gastropoda</taxon>
        <taxon>Heterobranchia</taxon>
        <taxon>Euthyneura</taxon>
        <taxon>Panpulmonata</taxon>
        <taxon>Sacoglossa</taxon>
        <taxon>Placobranchoidea</taxon>
        <taxon>Plakobranchidae</taxon>
        <taxon>Elysia</taxon>
    </lineage>
</organism>
<evidence type="ECO:0000256" key="8">
    <source>
        <dbReference type="SAM" id="Phobius"/>
    </source>
</evidence>
<feature type="transmembrane region" description="Helical" evidence="8">
    <location>
        <begin position="92"/>
        <end position="110"/>
    </location>
</feature>
<evidence type="ECO:0000313" key="11">
    <source>
        <dbReference type="Proteomes" id="UP001283361"/>
    </source>
</evidence>
<dbReference type="EMBL" id="JAWDGP010002753">
    <property type="protein sequence ID" value="KAK3780214.1"/>
    <property type="molecule type" value="Genomic_DNA"/>
</dbReference>
<keyword evidence="11" id="KW-1185">Reference proteome</keyword>
<evidence type="ECO:0000256" key="7">
    <source>
        <dbReference type="SAM" id="MobiDB-lite"/>
    </source>
</evidence>
<evidence type="ECO:0000256" key="5">
    <source>
        <dbReference type="ARBA" id="ARBA00022989"/>
    </source>
</evidence>
<evidence type="ECO:0000256" key="2">
    <source>
        <dbReference type="ARBA" id="ARBA00022448"/>
    </source>
</evidence>